<dbReference type="GO" id="GO:0000976">
    <property type="term" value="F:transcription cis-regulatory region binding"/>
    <property type="evidence" value="ECO:0007669"/>
    <property type="project" value="TreeGrafter"/>
</dbReference>
<dbReference type="PROSITE" id="PS50977">
    <property type="entry name" value="HTH_TETR_2"/>
    <property type="match status" value="1"/>
</dbReference>
<evidence type="ECO:0000256" key="1">
    <source>
        <dbReference type="ARBA" id="ARBA00023015"/>
    </source>
</evidence>
<keyword evidence="8" id="KW-1185">Reference proteome</keyword>
<name>A0A560HA55_9PROT</name>
<dbReference type="PANTHER" id="PTHR30055:SF220">
    <property type="entry name" value="TETR-FAMILY REGULATORY PROTEIN"/>
    <property type="match status" value="1"/>
</dbReference>
<organism evidence="7 8">
    <name type="scientific">Nitrospirillum amazonense</name>
    <dbReference type="NCBI Taxonomy" id="28077"/>
    <lineage>
        <taxon>Bacteria</taxon>
        <taxon>Pseudomonadati</taxon>
        <taxon>Pseudomonadota</taxon>
        <taxon>Alphaproteobacteria</taxon>
        <taxon>Rhodospirillales</taxon>
        <taxon>Azospirillaceae</taxon>
        <taxon>Nitrospirillum</taxon>
    </lineage>
</organism>
<dbReference type="SUPFAM" id="SSF46689">
    <property type="entry name" value="Homeodomain-like"/>
    <property type="match status" value="1"/>
</dbReference>
<dbReference type="Proteomes" id="UP000315751">
    <property type="component" value="Unassembled WGS sequence"/>
</dbReference>
<gene>
    <name evidence="7" type="ORF">FBZ90_106270</name>
</gene>
<dbReference type="EMBL" id="VITR01000006">
    <property type="protein sequence ID" value="TWB42669.1"/>
    <property type="molecule type" value="Genomic_DNA"/>
</dbReference>
<feature type="compositionally biased region" description="Pro residues" evidence="5">
    <location>
        <begin position="126"/>
        <end position="136"/>
    </location>
</feature>
<feature type="DNA-binding region" description="H-T-H motif" evidence="4">
    <location>
        <begin position="34"/>
        <end position="53"/>
    </location>
</feature>
<evidence type="ECO:0000256" key="5">
    <source>
        <dbReference type="SAM" id="MobiDB-lite"/>
    </source>
</evidence>
<reference evidence="7 8" key="1">
    <citation type="submission" date="2019-06" db="EMBL/GenBank/DDBJ databases">
        <title>Genomic Encyclopedia of Type Strains, Phase IV (KMG-V): Genome sequencing to study the core and pangenomes of soil and plant-associated prokaryotes.</title>
        <authorList>
            <person name="Whitman W."/>
        </authorList>
    </citation>
    <scope>NUCLEOTIDE SEQUENCE [LARGE SCALE GENOMIC DNA]</scope>
    <source>
        <strain evidence="7 8">BR 11622</strain>
    </source>
</reference>
<accession>A0A560HA55</accession>
<keyword evidence="1" id="KW-0805">Transcription regulation</keyword>
<dbReference type="Pfam" id="PF13305">
    <property type="entry name" value="TetR_C_33"/>
    <property type="match status" value="1"/>
</dbReference>
<evidence type="ECO:0000313" key="7">
    <source>
        <dbReference type="EMBL" id="TWB42669.1"/>
    </source>
</evidence>
<dbReference type="AlphaFoldDB" id="A0A560HA55"/>
<evidence type="ECO:0000256" key="2">
    <source>
        <dbReference type="ARBA" id="ARBA00023125"/>
    </source>
</evidence>
<evidence type="ECO:0000259" key="6">
    <source>
        <dbReference type="PROSITE" id="PS50977"/>
    </source>
</evidence>
<dbReference type="InterPro" id="IPR025996">
    <property type="entry name" value="MT1864/Rv1816-like_C"/>
</dbReference>
<evidence type="ECO:0000313" key="8">
    <source>
        <dbReference type="Proteomes" id="UP000315751"/>
    </source>
</evidence>
<feature type="domain" description="HTH tetR-type" evidence="6">
    <location>
        <begin position="11"/>
        <end position="71"/>
    </location>
</feature>
<evidence type="ECO:0000256" key="3">
    <source>
        <dbReference type="ARBA" id="ARBA00023163"/>
    </source>
</evidence>
<comment type="caution">
    <text evidence="7">The sequence shown here is derived from an EMBL/GenBank/DDBJ whole genome shotgun (WGS) entry which is preliminary data.</text>
</comment>
<dbReference type="SUPFAM" id="SSF48498">
    <property type="entry name" value="Tetracyclin repressor-like, C-terminal domain"/>
    <property type="match status" value="1"/>
</dbReference>
<dbReference type="InterPro" id="IPR001647">
    <property type="entry name" value="HTH_TetR"/>
</dbReference>
<dbReference type="RefSeq" id="WP_211102003.1">
    <property type="nucleotide sequence ID" value="NZ_VITR01000006.1"/>
</dbReference>
<dbReference type="Pfam" id="PF00440">
    <property type="entry name" value="TetR_N"/>
    <property type="match status" value="1"/>
</dbReference>
<dbReference type="GO" id="GO:0003700">
    <property type="term" value="F:DNA-binding transcription factor activity"/>
    <property type="evidence" value="ECO:0007669"/>
    <property type="project" value="TreeGrafter"/>
</dbReference>
<protein>
    <submittedName>
        <fullName evidence="7">TetR family transcriptional regulator</fullName>
    </submittedName>
</protein>
<keyword evidence="3" id="KW-0804">Transcription</keyword>
<proteinExistence type="predicted"/>
<dbReference type="InterPro" id="IPR036271">
    <property type="entry name" value="Tet_transcr_reg_TetR-rel_C_sf"/>
</dbReference>
<dbReference type="InterPro" id="IPR009057">
    <property type="entry name" value="Homeodomain-like_sf"/>
</dbReference>
<sequence>MSTEKAGYHHGNLRETLVRTALTLLEESGVEALSLRAAARGAGVSAMAPYRHFADKAALLAAVADQGYADLRDRLAAADTQADPRQALVEQGVAYVRFACERPALFRLMLGAPSAGAAPGPKAPAHQPPGPQPPGPKKTAGSGYDILSARVAGLVAEDRRDTAVVAAWSLVHGLACLAVDGRLHGMPGGMAAPEALARQVTSLFTAGLVAARPPSVSA</sequence>
<keyword evidence="2 4" id="KW-0238">DNA-binding</keyword>
<dbReference type="PRINTS" id="PR00455">
    <property type="entry name" value="HTHTETR"/>
</dbReference>
<feature type="region of interest" description="Disordered" evidence="5">
    <location>
        <begin position="117"/>
        <end position="142"/>
    </location>
</feature>
<dbReference type="Gene3D" id="1.10.357.10">
    <property type="entry name" value="Tetracycline Repressor, domain 2"/>
    <property type="match status" value="1"/>
</dbReference>
<dbReference type="PANTHER" id="PTHR30055">
    <property type="entry name" value="HTH-TYPE TRANSCRIPTIONAL REGULATOR RUTR"/>
    <property type="match status" value="1"/>
</dbReference>
<dbReference type="InterPro" id="IPR050109">
    <property type="entry name" value="HTH-type_TetR-like_transc_reg"/>
</dbReference>
<evidence type="ECO:0000256" key="4">
    <source>
        <dbReference type="PROSITE-ProRule" id="PRU00335"/>
    </source>
</evidence>